<proteinExistence type="predicted"/>
<dbReference type="AlphaFoldDB" id="A0A7J8U6Q8"/>
<dbReference type="EMBL" id="JABFAB010000004">
    <property type="protein sequence ID" value="MBA0646080.1"/>
    <property type="molecule type" value="Genomic_DNA"/>
</dbReference>
<evidence type="ECO:0000313" key="2">
    <source>
        <dbReference type="Proteomes" id="UP000593573"/>
    </source>
</evidence>
<organism evidence="1 2">
    <name type="scientific">Gossypium klotzschianum</name>
    <dbReference type="NCBI Taxonomy" id="34286"/>
    <lineage>
        <taxon>Eukaryota</taxon>
        <taxon>Viridiplantae</taxon>
        <taxon>Streptophyta</taxon>
        <taxon>Embryophyta</taxon>
        <taxon>Tracheophyta</taxon>
        <taxon>Spermatophyta</taxon>
        <taxon>Magnoliopsida</taxon>
        <taxon>eudicotyledons</taxon>
        <taxon>Gunneridae</taxon>
        <taxon>Pentapetalae</taxon>
        <taxon>rosids</taxon>
        <taxon>malvids</taxon>
        <taxon>Malvales</taxon>
        <taxon>Malvaceae</taxon>
        <taxon>Malvoideae</taxon>
        <taxon>Gossypium</taxon>
    </lineage>
</organism>
<reference evidence="1 2" key="1">
    <citation type="journal article" date="2019" name="Genome Biol. Evol.">
        <title>Insights into the evolution of the New World diploid cottons (Gossypium, subgenus Houzingenia) based on genome sequencing.</title>
        <authorList>
            <person name="Grover C.E."/>
            <person name="Arick M.A. 2nd"/>
            <person name="Thrash A."/>
            <person name="Conover J.L."/>
            <person name="Sanders W.S."/>
            <person name="Peterson D.G."/>
            <person name="Frelichowski J.E."/>
            <person name="Scheffler J.A."/>
            <person name="Scheffler B.E."/>
            <person name="Wendel J.F."/>
        </authorList>
    </citation>
    <scope>NUCLEOTIDE SEQUENCE [LARGE SCALE GENOMIC DNA]</scope>
    <source>
        <strain evidence="1">57</strain>
        <tissue evidence="1">Leaf</tissue>
    </source>
</reference>
<name>A0A7J8U6Q8_9ROSI</name>
<dbReference type="Proteomes" id="UP000593573">
    <property type="component" value="Unassembled WGS sequence"/>
</dbReference>
<keyword evidence="2" id="KW-1185">Reference proteome</keyword>
<comment type="caution">
    <text evidence="1">The sequence shown here is derived from an EMBL/GenBank/DDBJ whole genome shotgun (WGS) entry which is preliminary data.</text>
</comment>
<gene>
    <name evidence="1" type="ORF">Goklo_014074</name>
</gene>
<sequence>MPCSGRCGESKCPEFCLCTEVGKEVCLCGLYCFCCYFN</sequence>
<protein>
    <submittedName>
        <fullName evidence="1">Uncharacterized protein</fullName>
    </submittedName>
</protein>
<evidence type="ECO:0000313" key="1">
    <source>
        <dbReference type="EMBL" id="MBA0646080.1"/>
    </source>
</evidence>
<accession>A0A7J8U6Q8</accession>